<gene>
    <name evidence="2" type="ORF">GN299_06025</name>
</gene>
<accession>A0A7V8J5M3</accession>
<evidence type="ECO:0000256" key="1">
    <source>
        <dbReference type="SAM" id="MobiDB-lite"/>
    </source>
</evidence>
<evidence type="ECO:0000313" key="3">
    <source>
        <dbReference type="Proteomes" id="UP000442695"/>
    </source>
</evidence>
<feature type="region of interest" description="Disordered" evidence="1">
    <location>
        <begin position="1"/>
        <end position="30"/>
    </location>
</feature>
<comment type="caution">
    <text evidence="2">The sequence shown here is derived from an EMBL/GenBank/DDBJ whole genome shotgun (WGS) entry which is preliminary data.</text>
</comment>
<protein>
    <submittedName>
        <fullName evidence="2">Uncharacterized protein</fullName>
    </submittedName>
</protein>
<reference evidence="2 3" key="1">
    <citation type="submission" date="2019-12" db="EMBL/GenBank/DDBJ databases">
        <authorList>
            <person name="Woiski C."/>
        </authorList>
    </citation>
    <scope>NUCLEOTIDE SEQUENCE [LARGE SCALE GENOMIC DNA]</scope>
    <source>
        <strain evidence="2 3">BOE100</strain>
    </source>
</reference>
<dbReference type="RefSeq" id="WP_156858540.1">
    <property type="nucleotide sequence ID" value="NZ_WOWR01000005.1"/>
</dbReference>
<evidence type="ECO:0000313" key="2">
    <source>
        <dbReference type="EMBL" id="KAF0255646.1"/>
    </source>
</evidence>
<dbReference type="EMBL" id="WOWR01000005">
    <property type="protein sequence ID" value="KAF0255646.1"/>
    <property type="molecule type" value="Genomic_DNA"/>
</dbReference>
<feature type="compositionally biased region" description="Basic and acidic residues" evidence="1">
    <location>
        <begin position="1"/>
        <end position="10"/>
    </location>
</feature>
<organism evidence="2 3">
    <name type="scientific">Pseudomonas putida</name>
    <name type="common">Arthrobacter siderocapsulatus</name>
    <dbReference type="NCBI Taxonomy" id="303"/>
    <lineage>
        <taxon>Bacteria</taxon>
        <taxon>Pseudomonadati</taxon>
        <taxon>Pseudomonadota</taxon>
        <taxon>Gammaproteobacteria</taxon>
        <taxon>Pseudomonadales</taxon>
        <taxon>Pseudomonadaceae</taxon>
        <taxon>Pseudomonas</taxon>
    </lineage>
</organism>
<proteinExistence type="predicted"/>
<dbReference type="Proteomes" id="UP000442695">
    <property type="component" value="Unassembled WGS sequence"/>
</dbReference>
<dbReference type="AlphaFoldDB" id="A0A7V8J5M3"/>
<name>A0A7V8J5M3_PSEPU</name>
<sequence>MYAIGHDHQPRGQGPGLRRGARSKRKLDHSPENFDFDKCDVLSNTALRLAIISRSEPALEYISDVIDDLVDNAEVCAHLIDGLARTPELIASLVELKRRCLLTTQYTHTYFLQAEFLSGSIRVRANGGSEKEAKQQAQIALIKALCLKVLDIGGLPA</sequence>